<dbReference type="PANTHER" id="PTHR42918">
    <property type="entry name" value="LYSYL-TRNA SYNTHETASE"/>
    <property type="match status" value="1"/>
</dbReference>
<keyword evidence="1" id="KW-0436">Ligase</keyword>
<protein>
    <submittedName>
        <fullName evidence="5">EF-P lysine aminoacylase GenX</fullName>
    </submittedName>
</protein>
<accession>A0ABT1R9I1</accession>
<organism evidence="5 6">
    <name type="scientific">Shinella lacus</name>
    <dbReference type="NCBI Taxonomy" id="2654216"/>
    <lineage>
        <taxon>Bacteria</taxon>
        <taxon>Pseudomonadati</taxon>
        <taxon>Pseudomonadota</taxon>
        <taxon>Alphaproteobacteria</taxon>
        <taxon>Hyphomicrobiales</taxon>
        <taxon>Rhizobiaceae</taxon>
        <taxon>Shinella</taxon>
    </lineage>
</organism>
<dbReference type="InterPro" id="IPR006195">
    <property type="entry name" value="aa-tRNA-synth_II"/>
</dbReference>
<reference evidence="5" key="1">
    <citation type="submission" date="2021-07" db="EMBL/GenBank/DDBJ databases">
        <title>Shinella sp. nov., a novel member of the genus Shinella from water.</title>
        <authorList>
            <person name="Deng Y."/>
        </authorList>
    </citation>
    <scope>NUCLEOTIDE SEQUENCE</scope>
    <source>
        <strain evidence="5">CPCC 100929</strain>
    </source>
</reference>
<dbReference type="InterPro" id="IPR045864">
    <property type="entry name" value="aa-tRNA-synth_II/BPL/LPL"/>
</dbReference>
<dbReference type="InterPro" id="IPR004364">
    <property type="entry name" value="Aa-tRNA-synt_II"/>
</dbReference>
<dbReference type="PANTHER" id="PTHR42918:SF6">
    <property type="entry name" value="ELONGATION FACTOR P--(R)-BETA-LYSINE LIGASE"/>
    <property type="match status" value="1"/>
</dbReference>
<feature type="domain" description="Aminoacyl-transfer RNA synthetases class-II family profile" evidence="4">
    <location>
        <begin position="29"/>
        <end position="348"/>
    </location>
</feature>
<dbReference type="SUPFAM" id="SSF55681">
    <property type="entry name" value="Class II aaRS and biotin synthetases"/>
    <property type="match status" value="1"/>
</dbReference>
<dbReference type="Gene3D" id="3.30.930.10">
    <property type="entry name" value="Bira Bifunctional Protein, Domain 2"/>
    <property type="match status" value="1"/>
</dbReference>
<dbReference type="PROSITE" id="PS50862">
    <property type="entry name" value="AA_TRNA_LIGASE_II"/>
    <property type="match status" value="1"/>
</dbReference>
<evidence type="ECO:0000259" key="4">
    <source>
        <dbReference type="PROSITE" id="PS50862"/>
    </source>
</evidence>
<name>A0ABT1R9I1_9HYPH</name>
<dbReference type="InterPro" id="IPR004525">
    <property type="entry name" value="EpmA"/>
</dbReference>
<evidence type="ECO:0000256" key="1">
    <source>
        <dbReference type="ARBA" id="ARBA00022598"/>
    </source>
</evidence>
<sequence length="354" mass="38888">MSATSQKPSPWWTPDVHADRRPFLMARGRIQAALRSWFAARDFVEVDTATLQVSPGNEAHLHAFETAAIGHSGTKTPLYLHTSPEFACKKLLAAGETRIACFAHVYRNRERGPLHHPEFTMLEWYRAGEAYDVLMADCAEMLALAAEITGASALAYRGATCDPALAPERLTVADAFRRHAGIDLLASIDPDGSTDRERLAAAMRTAGLRVAQDDTWADLFSRVLVEKVEPELGFGRATILCEYPVAEAALARPALHDRRVAERFELYACGVELANAFGELTDAAEQRRRFELEMAEKARVYGETYPLDEDFLAALALMPEASGIALGFDRLVMLATGASRIDQVIWAPVAETAP</sequence>
<dbReference type="Pfam" id="PF00152">
    <property type="entry name" value="tRNA-synt_2"/>
    <property type="match status" value="1"/>
</dbReference>
<evidence type="ECO:0000313" key="5">
    <source>
        <dbReference type="EMBL" id="MCQ4631729.1"/>
    </source>
</evidence>
<dbReference type="NCBIfam" id="TIGR00462">
    <property type="entry name" value="genX"/>
    <property type="match status" value="1"/>
</dbReference>
<gene>
    <name evidence="5" type="primary">genX</name>
    <name evidence="5" type="ORF">GB927_016885</name>
</gene>
<keyword evidence="2" id="KW-0547">Nucleotide-binding</keyword>
<keyword evidence="3" id="KW-0067">ATP-binding</keyword>
<proteinExistence type="predicted"/>
<evidence type="ECO:0000256" key="2">
    <source>
        <dbReference type="ARBA" id="ARBA00022741"/>
    </source>
</evidence>
<dbReference type="RefSeq" id="WP_256118338.1">
    <property type="nucleotide sequence ID" value="NZ_WHSB02000005.1"/>
</dbReference>
<dbReference type="EMBL" id="WHSB02000005">
    <property type="protein sequence ID" value="MCQ4631729.1"/>
    <property type="molecule type" value="Genomic_DNA"/>
</dbReference>
<comment type="caution">
    <text evidence="5">The sequence shown here is derived from an EMBL/GenBank/DDBJ whole genome shotgun (WGS) entry which is preliminary data.</text>
</comment>
<evidence type="ECO:0000313" key="6">
    <source>
        <dbReference type="Proteomes" id="UP000996601"/>
    </source>
</evidence>
<evidence type="ECO:0000256" key="3">
    <source>
        <dbReference type="ARBA" id="ARBA00022840"/>
    </source>
</evidence>
<keyword evidence="6" id="KW-1185">Reference proteome</keyword>
<dbReference type="Proteomes" id="UP000996601">
    <property type="component" value="Unassembled WGS sequence"/>
</dbReference>